<evidence type="ECO:0000256" key="4">
    <source>
        <dbReference type="PROSITE-ProRule" id="PRU00335"/>
    </source>
</evidence>
<dbReference type="RefSeq" id="WP_083563179.1">
    <property type="nucleotide sequence ID" value="NZ_AQQV01000004.1"/>
</dbReference>
<dbReference type="InterPro" id="IPR009057">
    <property type="entry name" value="Homeodomain-like_sf"/>
</dbReference>
<evidence type="ECO:0000313" key="6">
    <source>
        <dbReference type="EMBL" id="ORE85522.1"/>
    </source>
</evidence>
<name>A0A1Y1SC02_9GAMM</name>
<dbReference type="STRING" id="1317117.ATO7_14908"/>
<proteinExistence type="predicted"/>
<dbReference type="GO" id="GO:0003700">
    <property type="term" value="F:DNA-binding transcription factor activity"/>
    <property type="evidence" value="ECO:0007669"/>
    <property type="project" value="TreeGrafter"/>
</dbReference>
<sequence>MGRRNDHTREQLREMVLSAAELLIVREGMAGFSMRKVARAIGYTVGQLYLLFKNQDELFTVLNERTADAIYSALLDETETLNDPAEAIRAAARVYVRFAQRHPNRWQLLFEHRLPAGSEVPKANQMKVQRLFGLVQQRLQCLAPEADADTLRCEAAALWSGVHGVAVLAESNKLNWSGVTDFGALTDRLVDGFLK</sequence>
<evidence type="ECO:0000256" key="3">
    <source>
        <dbReference type="ARBA" id="ARBA00023163"/>
    </source>
</evidence>
<dbReference type="PANTHER" id="PTHR30055:SF212">
    <property type="entry name" value="TETR-FAMILY FAMILY TRANSCRIPTIONAL REGULATOR"/>
    <property type="match status" value="1"/>
</dbReference>
<evidence type="ECO:0000256" key="2">
    <source>
        <dbReference type="ARBA" id="ARBA00023125"/>
    </source>
</evidence>
<protein>
    <submittedName>
        <fullName evidence="6">Transcriptional regulator</fullName>
    </submittedName>
</protein>
<accession>A0A1Y1SC02</accession>
<dbReference type="SUPFAM" id="SSF46689">
    <property type="entry name" value="Homeodomain-like"/>
    <property type="match status" value="1"/>
</dbReference>
<keyword evidence="2 4" id="KW-0238">DNA-binding</keyword>
<comment type="caution">
    <text evidence="6">The sequence shown here is derived from an EMBL/GenBank/DDBJ whole genome shotgun (WGS) entry which is preliminary data.</text>
</comment>
<evidence type="ECO:0000259" key="5">
    <source>
        <dbReference type="PROSITE" id="PS50977"/>
    </source>
</evidence>
<feature type="DNA-binding region" description="H-T-H motif" evidence="4">
    <location>
        <begin position="33"/>
        <end position="52"/>
    </location>
</feature>
<dbReference type="Proteomes" id="UP000192342">
    <property type="component" value="Unassembled WGS sequence"/>
</dbReference>
<keyword evidence="1" id="KW-0805">Transcription regulation</keyword>
<dbReference type="GO" id="GO:0000976">
    <property type="term" value="F:transcription cis-regulatory region binding"/>
    <property type="evidence" value="ECO:0007669"/>
    <property type="project" value="TreeGrafter"/>
</dbReference>
<dbReference type="PROSITE" id="PS50977">
    <property type="entry name" value="HTH_TETR_2"/>
    <property type="match status" value="1"/>
</dbReference>
<dbReference type="EMBL" id="AQQV01000004">
    <property type="protein sequence ID" value="ORE85522.1"/>
    <property type="molecule type" value="Genomic_DNA"/>
</dbReference>
<evidence type="ECO:0000256" key="1">
    <source>
        <dbReference type="ARBA" id="ARBA00023015"/>
    </source>
</evidence>
<dbReference type="SUPFAM" id="SSF48498">
    <property type="entry name" value="Tetracyclin repressor-like, C-terminal domain"/>
    <property type="match status" value="1"/>
</dbReference>
<dbReference type="InterPro" id="IPR001647">
    <property type="entry name" value="HTH_TetR"/>
</dbReference>
<keyword evidence="3" id="KW-0804">Transcription</keyword>
<dbReference type="OrthoDB" id="7223515at2"/>
<dbReference type="AlphaFoldDB" id="A0A1Y1SC02"/>
<keyword evidence="7" id="KW-1185">Reference proteome</keyword>
<reference evidence="6 7" key="1">
    <citation type="submission" date="2013-04" db="EMBL/GenBank/DDBJ databases">
        <title>Oceanococcus atlanticus 22II-S10r2 Genome Sequencing.</title>
        <authorList>
            <person name="Lai Q."/>
            <person name="Li G."/>
            <person name="Shao Z."/>
        </authorList>
    </citation>
    <scope>NUCLEOTIDE SEQUENCE [LARGE SCALE GENOMIC DNA]</scope>
    <source>
        <strain evidence="6 7">22II-S10r2</strain>
    </source>
</reference>
<dbReference type="Pfam" id="PF13305">
    <property type="entry name" value="TetR_C_33"/>
    <property type="match status" value="1"/>
</dbReference>
<dbReference type="Gene3D" id="1.10.357.10">
    <property type="entry name" value="Tetracycline Repressor, domain 2"/>
    <property type="match status" value="1"/>
</dbReference>
<evidence type="ECO:0000313" key="7">
    <source>
        <dbReference type="Proteomes" id="UP000192342"/>
    </source>
</evidence>
<dbReference type="InterPro" id="IPR050109">
    <property type="entry name" value="HTH-type_TetR-like_transc_reg"/>
</dbReference>
<dbReference type="InterPro" id="IPR025996">
    <property type="entry name" value="MT1864/Rv1816-like_C"/>
</dbReference>
<dbReference type="PANTHER" id="PTHR30055">
    <property type="entry name" value="HTH-TYPE TRANSCRIPTIONAL REGULATOR RUTR"/>
    <property type="match status" value="1"/>
</dbReference>
<dbReference type="InterPro" id="IPR036271">
    <property type="entry name" value="Tet_transcr_reg_TetR-rel_C_sf"/>
</dbReference>
<organism evidence="6 7">
    <name type="scientific">Oceanococcus atlanticus</name>
    <dbReference type="NCBI Taxonomy" id="1317117"/>
    <lineage>
        <taxon>Bacteria</taxon>
        <taxon>Pseudomonadati</taxon>
        <taxon>Pseudomonadota</taxon>
        <taxon>Gammaproteobacteria</taxon>
        <taxon>Chromatiales</taxon>
        <taxon>Oceanococcaceae</taxon>
        <taxon>Oceanococcus</taxon>
    </lineage>
</organism>
<gene>
    <name evidence="6" type="ORF">ATO7_14908</name>
</gene>
<dbReference type="Pfam" id="PF00440">
    <property type="entry name" value="TetR_N"/>
    <property type="match status" value="1"/>
</dbReference>
<feature type="domain" description="HTH tetR-type" evidence="5">
    <location>
        <begin position="10"/>
        <end position="70"/>
    </location>
</feature>